<feature type="domain" description="AMP-binding enzyme C-terminal" evidence="3">
    <location>
        <begin position="414"/>
        <end position="489"/>
    </location>
</feature>
<dbReference type="InterPro" id="IPR050237">
    <property type="entry name" value="ATP-dep_AMP-bd_enzyme"/>
</dbReference>
<name>A0ABZ1YQH6_9NOCA</name>
<accession>A0ABZ1YQH6</accession>
<dbReference type="Gene3D" id="3.30.300.30">
    <property type="match status" value="1"/>
</dbReference>
<dbReference type="EMBL" id="CP109441">
    <property type="protein sequence ID" value="WUV44225.1"/>
    <property type="molecule type" value="Genomic_DNA"/>
</dbReference>
<gene>
    <name evidence="4" type="ORF">OG563_34370</name>
</gene>
<evidence type="ECO:0000259" key="2">
    <source>
        <dbReference type="Pfam" id="PF00501"/>
    </source>
</evidence>
<evidence type="ECO:0000313" key="4">
    <source>
        <dbReference type="EMBL" id="WUV44225.1"/>
    </source>
</evidence>
<reference evidence="4" key="1">
    <citation type="submission" date="2022-10" db="EMBL/GenBank/DDBJ databases">
        <title>The complete genomes of actinobacterial strains from the NBC collection.</title>
        <authorList>
            <person name="Joergensen T.S."/>
            <person name="Alvarez Arevalo M."/>
            <person name="Sterndorff E.B."/>
            <person name="Faurdal D."/>
            <person name="Vuksanovic O."/>
            <person name="Mourched A.-S."/>
            <person name="Charusanti P."/>
            <person name="Shaw S."/>
            <person name="Blin K."/>
            <person name="Weber T."/>
        </authorList>
    </citation>
    <scope>NUCLEOTIDE SEQUENCE</scope>
    <source>
        <strain evidence="4">NBC_01482</strain>
    </source>
</reference>
<protein>
    <submittedName>
        <fullName evidence="4">AMP-binding protein</fullName>
    </submittedName>
</protein>
<dbReference type="Pfam" id="PF00501">
    <property type="entry name" value="AMP-binding"/>
    <property type="match status" value="1"/>
</dbReference>
<sequence>MNFASLPDRRAELDPHGPAVADGSQSLTNAELLDRVQAASHHLRELGIGPGDVVALQLRNRLEFVLLLFAAWRLGATITPVNPSLTDNEVVRQLDDSDARLLVLEDDITPVGGITTLAVGDLHTEVADIPESTSALDLLHRTALEWVQQPQVDSSALALLIYTSGTTGVPKGVMLDHANIDAMALMGVEALEVGPTDRCLLILPLFHVNGIVVSILTPLLAGASVVIAGRFDPRTFFDLVESERPTFFSGVPTIYSILAALPDGVRPDTSSLRFAVCGAAPASAELLTRFEARYGFPLIEGYGLSEGTCGTTINPLAGPRRAGTVGLPFPGQEIRIVDDSGTEVAPGVDGELVVRGPNVMRGYLGRPDDTARVIADGWLHTGDIGHVDAEGYLTLVGRSKDMIIRGGENIYPKEIEDVLVGDHSVLEAAVIGAPDEKWGEIVIAYVQPRPGSTIDPAALKELCARQLTHYKRPTTFLVVDAIPKNAVGKIDKVSLRTAHARAAGS</sequence>
<evidence type="ECO:0000256" key="1">
    <source>
        <dbReference type="SAM" id="MobiDB-lite"/>
    </source>
</evidence>
<dbReference type="PANTHER" id="PTHR43767:SF1">
    <property type="entry name" value="NONRIBOSOMAL PEPTIDE SYNTHASE PES1 (EUROFUNG)-RELATED"/>
    <property type="match status" value="1"/>
</dbReference>
<dbReference type="Proteomes" id="UP001432062">
    <property type="component" value="Chromosome"/>
</dbReference>
<dbReference type="InterPro" id="IPR025110">
    <property type="entry name" value="AMP-bd_C"/>
</dbReference>
<evidence type="ECO:0000313" key="5">
    <source>
        <dbReference type="Proteomes" id="UP001432062"/>
    </source>
</evidence>
<dbReference type="PROSITE" id="PS00455">
    <property type="entry name" value="AMP_BINDING"/>
    <property type="match status" value="1"/>
</dbReference>
<dbReference type="Pfam" id="PF13193">
    <property type="entry name" value="AMP-binding_C"/>
    <property type="match status" value="1"/>
</dbReference>
<proteinExistence type="predicted"/>
<dbReference type="InterPro" id="IPR045851">
    <property type="entry name" value="AMP-bd_C_sf"/>
</dbReference>
<dbReference type="InterPro" id="IPR042099">
    <property type="entry name" value="ANL_N_sf"/>
</dbReference>
<dbReference type="SUPFAM" id="SSF56801">
    <property type="entry name" value="Acetyl-CoA synthetase-like"/>
    <property type="match status" value="1"/>
</dbReference>
<evidence type="ECO:0000259" key="3">
    <source>
        <dbReference type="Pfam" id="PF13193"/>
    </source>
</evidence>
<dbReference type="InterPro" id="IPR000873">
    <property type="entry name" value="AMP-dep_synth/lig_dom"/>
</dbReference>
<dbReference type="RefSeq" id="WP_329407087.1">
    <property type="nucleotide sequence ID" value="NZ_CP109441.1"/>
</dbReference>
<feature type="region of interest" description="Disordered" evidence="1">
    <location>
        <begin position="1"/>
        <end position="23"/>
    </location>
</feature>
<organism evidence="4 5">
    <name type="scientific">Nocardia vinacea</name>
    <dbReference type="NCBI Taxonomy" id="96468"/>
    <lineage>
        <taxon>Bacteria</taxon>
        <taxon>Bacillati</taxon>
        <taxon>Actinomycetota</taxon>
        <taxon>Actinomycetes</taxon>
        <taxon>Mycobacteriales</taxon>
        <taxon>Nocardiaceae</taxon>
        <taxon>Nocardia</taxon>
    </lineage>
</organism>
<dbReference type="PANTHER" id="PTHR43767">
    <property type="entry name" value="LONG-CHAIN-FATTY-ACID--COA LIGASE"/>
    <property type="match status" value="1"/>
</dbReference>
<feature type="domain" description="AMP-dependent synthetase/ligase" evidence="2">
    <location>
        <begin position="9"/>
        <end position="364"/>
    </location>
</feature>
<dbReference type="InterPro" id="IPR020845">
    <property type="entry name" value="AMP-binding_CS"/>
</dbReference>
<dbReference type="Gene3D" id="3.40.50.12780">
    <property type="entry name" value="N-terminal domain of ligase-like"/>
    <property type="match status" value="1"/>
</dbReference>
<keyword evidence="5" id="KW-1185">Reference proteome</keyword>